<keyword evidence="3" id="KW-1185">Reference proteome</keyword>
<dbReference type="RefSeq" id="WP_166339016.1">
    <property type="nucleotide sequence ID" value="NZ_CP072829.1"/>
</dbReference>
<evidence type="ECO:0000313" key="1">
    <source>
        <dbReference type="EMBL" id="NHM13901.1"/>
    </source>
</evidence>
<dbReference type="Proteomes" id="UP000671910">
    <property type="component" value="Chromosome"/>
</dbReference>
<proteinExistence type="predicted"/>
<protein>
    <recommendedName>
        <fullName evidence="5">Fido domain-containing protein</fullName>
    </recommendedName>
</protein>
<dbReference type="EMBL" id="WPCR01000004">
    <property type="protein sequence ID" value="NHM13901.1"/>
    <property type="molecule type" value="Genomic_DNA"/>
</dbReference>
<dbReference type="EMBL" id="CP072829">
    <property type="protein sequence ID" value="QTU84410.1"/>
    <property type="molecule type" value="Genomic_DNA"/>
</dbReference>
<evidence type="ECO:0000313" key="3">
    <source>
        <dbReference type="Proteomes" id="UP000636394"/>
    </source>
</evidence>
<gene>
    <name evidence="1" type="ORF">GMI68_03795</name>
    <name evidence="2" type="ORF">J7S26_00240</name>
</gene>
<organism evidence="2 4">
    <name type="scientific">Xiamenia xianingshaonis</name>
    <dbReference type="NCBI Taxonomy" id="2682776"/>
    <lineage>
        <taxon>Bacteria</taxon>
        <taxon>Bacillati</taxon>
        <taxon>Actinomycetota</taxon>
        <taxon>Coriobacteriia</taxon>
        <taxon>Eggerthellales</taxon>
        <taxon>Eggerthellaceae</taxon>
        <taxon>Xiamenia</taxon>
    </lineage>
</organism>
<dbReference type="KEGG" id="ebz:J7S26_00240"/>
<name>A0A9E6MR14_9ACTN</name>
<dbReference type="AlphaFoldDB" id="A0A9E6MR14"/>
<evidence type="ECO:0000313" key="2">
    <source>
        <dbReference type="EMBL" id="QTU84410.1"/>
    </source>
</evidence>
<reference evidence="1 3" key="1">
    <citation type="submission" date="2019-11" db="EMBL/GenBank/DDBJ databases">
        <title>Eggerthellaceae novel genus isolated from the rectal contents of marmort.</title>
        <authorList>
            <person name="Zhang G."/>
        </authorList>
    </citation>
    <scope>NUCLEOTIDE SEQUENCE [LARGE SCALE GENOMIC DNA]</scope>
    <source>
        <strain evidence="1">Zg-886</strain>
        <strain evidence="3">zg-886</strain>
    </source>
</reference>
<dbReference type="Proteomes" id="UP000636394">
    <property type="component" value="Unassembled WGS sequence"/>
</dbReference>
<reference evidence="2" key="2">
    <citation type="submission" date="2021-04" db="EMBL/GenBank/DDBJ databases">
        <title>Novel species in family Eggerthellaceae.</title>
        <authorList>
            <person name="Zhang G."/>
        </authorList>
    </citation>
    <scope>NUCLEOTIDE SEQUENCE</scope>
    <source>
        <strain evidence="2">Zg-886</strain>
    </source>
</reference>
<sequence length="428" mass="49540">MAVQSMDDIVALLSDDFFYRVRTMADCDFVLYEDLNGWEFPGGMTQDEAWRLITAVRKQAAIFSPDDPYRTVDSWFVTTTVMARDTKDLELRCMAGFPLDSALETLQGSPYVTSFIERTLLQGMEADRAPITAERVHEIFTGAPVENDIERVVSNYFEISHDADDLARRDITYGLIETLYYRLVEGTDAEALPERGEVPPVDPRVLPPSTRECIDAILRRTDLEGDNEQRMGPFLRIVTVTWYFWNFDVFPRFNTLVGLLLRNVLAIKWGLPVLSWLPVTYYPFGDMNTPRMEQVYRSWAVDQGFGLDFTSYYTVYAKQYLRELDQLSEAVRRLWDLNRRVGETVSGDLNERQKSIVLAVSVDPDAVLRIDPHRRTFRVAYATARRDFLDLEQQGYLVREQQGRAFVFRATPELRRVLDRLHEQAEAK</sequence>
<evidence type="ECO:0008006" key="5">
    <source>
        <dbReference type="Google" id="ProtNLM"/>
    </source>
</evidence>
<evidence type="ECO:0000313" key="4">
    <source>
        <dbReference type="Proteomes" id="UP000671910"/>
    </source>
</evidence>
<accession>A0A9E6MR14</accession>